<proteinExistence type="inferred from homology"/>
<keyword evidence="9 14" id="KW-0798">TonB box</keyword>
<dbReference type="EMBL" id="JAELYA010000011">
    <property type="protein sequence ID" value="MBO3278095.1"/>
    <property type="molecule type" value="Genomic_DNA"/>
</dbReference>
<keyword evidence="18" id="KW-1185">Reference proteome</keyword>
<evidence type="ECO:0000256" key="7">
    <source>
        <dbReference type="ARBA" id="ARBA00023004"/>
    </source>
</evidence>
<name>A0ABS3TWR3_9PSED</name>
<feature type="domain" description="Secretin/TonB short N-terminal" evidence="16">
    <location>
        <begin position="64"/>
        <end position="115"/>
    </location>
</feature>
<sequence length="809" mass="89201">MPNPLPLRSRLAASILLACSTMLVDTTIAQAAEASTERNDLVHYNIPAQELDDALTAYGIASGVQVLYDAELSQGRRSQAVSGRMDRQQALRTLLEGTGLSSRFTGERTVTLETNPTASDDDLALTPMVVRGEKIERDLQQTTSSVAVVDDKRIEQAHLQSLPDTFRMMANVSDAASVDSGYIIRGINSEGIGGPQGRPLATLYVDGVAQTLQGARRGALGMWDVEQVEVLRGPQSTVSGRNALAGSIRIDTKDPTYFWEGAARGTTGELDTRGYATMVSGPLVEDKLAFRLAAERSHADGGIDYPYFENAPRGDERAEDDYWQVRGKLLFEPYGAGDTRILLSHSKSYDSPAGNTVDGPSAGVDYFDRVWGNVPSPQLSPTLTEERSSTSYNTALEIVQPLSEGLTLTSLTTHVKTETSRPSVDLVWQGEFDEEQTAQELRLNWDNPQYAAVAGLYINTGEDKGHAERVIPGEFVGFPGLTLETQDRNKTKVDNYALFGEMNWHLDERWTLIGGLRYDYEKQDFKSAGAQQLLFGDFPVFDSDTASDGDTSYDAWLPKLGVQYQIDASQNVGFTVQRAYRAGGTATNTVTQEVYDFDPEYAWNYELSYRSLWFEDRLRLNANLFYLDWDDQQINLLQDPGNVQSDVVVNAGKSHVTGFEIEVGMQPLEGLDTFASLGMAKTEFDEFNFVQAGQTLDLAGEPFPGAPEWTAALGADYRHSSGWFVGGDLKYTGTTTSTTVLTGEEEDRMPVYTVLNLRTGYAAEQWRLTLWADNATDEEYFLFRNKDSAVQTAVVGRERVVGATLDLNF</sequence>
<evidence type="ECO:0000256" key="13">
    <source>
        <dbReference type="PROSITE-ProRule" id="PRU10144"/>
    </source>
</evidence>
<evidence type="ECO:0000256" key="9">
    <source>
        <dbReference type="ARBA" id="ARBA00023077"/>
    </source>
</evidence>
<dbReference type="PROSITE" id="PS01156">
    <property type="entry name" value="TONB_DEPENDENT_REC_2"/>
    <property type="match status" value="1"/>
</dbReference>
<gene>
    <name evidence="17" type="ORF">JFY56_22995</name>
</gene>
<dbReference type="Pfam" id="PF00593">
    <property type="entry name" value="TonB_dep_Rec_b-barrel"/>
    <property type="match status" value="1"/>
</dbReference>
<evidence type="ECO:0000256" key="15">
    <source>
        <dbReference type="SAM" id="SignalP"/>
    </source>
</evidence>
<dbReference type="InterPro" id="IPR036942">
    <property type="entry name" value="Beta-barrel_TonB_sf"/>
</dbReference>
<accession>A0ABS3TWR3</accession>
<dbReference type="PANTHER" id="PTHR32552">
    <property type="entry name" value="FERRICHROME IRON RECEPTOR-RELATED"/>
    <property type="match status" value="1"/>
</dbReference>
<evidence type="ECO:0000256" key="4">
    <source>
        <dbReference type="ARBA" id="ARBA00022496"/>
    </source>
</evidence>
<dbReference type="Proteomes" id="UP000669060">
    <property type="component" value="Unassembled WGS sequence"/>
</dbReference>
<evidence type="ECO:0000313" key="17">
    <source>
        <dbReference type="EMBL" id="MBO3278095.1"/>
    </source>
</evidence>
<keyword evidence="2 12" id="KW-0813">Transport</keyword>
<comment type="similarity">
    <text evidence="12 14">Belongs to the TonB-dependent receptor family.</text>
</comment>
<keyword evidence="4" id="KW-0410">Iron transport</keyword>
<reference evidence="17 18" key="1">
    <citation type="submission" date="2020-12" db="EMBL/GenBank/DDBJ databases">
        <title>Pseudomonas schmalbachii sp. nov. isolated from millipede gut.</title>
        <authorList>
            <person name="Shelomi M."/>
        </authorList>
    </citation>
    <scope>NUCLEOTIDE SEQUENCE [LARGE SCALE GENOMIC DNA]</scope>
    <source>
        <strain evidence="17 18">Milli4</strain>
    </source>
</reference>
<evidence type="ECO:0000259" key="16">
    <source>
        <dbReference type="SMART" id="SM00965"/>
    </source>
</evidence>
<dbReference type="SUPFAM" id="SSF56935">
    <property type="entry name" value="Porins"/>
    <property type="match status" value="1"/>
</dbReference>
<dbReference type="InterPro" id="IPR010917">
    <property type="entry name" value="TonB_rcpt_CS"/>
</dbReference>
<dbReference type="PANTHER" id="PTHR32552:SF81">
    <property type="entry name" value="TONB-DEPENDENT OUTER MEMBRANE RECEPTOR"/>
    <property type="match status" value="1"/>
</dbReference>
<feature type="short sequence motif" description="TonB C-terminal box" evidence="13">
    <location>
        <begin position="792"/>
        <end position="809"/>
    </location>
</feature>
<evidence type="ECO:0000256" key="10">
    <source>
        <dbReference type="ARBA" id="ARBA00023136"/>
    </source>
</evidence>
<keyword evidence="6 15" id="KW-0732">Signal</keyword>
<comment type="caution">
    <text evidence="17">The sequence shown here is derived from an EMBL/GenBank/DDBJ whole genome shotgun (WGS) entry which is preliminary data.</text>
</comment>
<comment type="subcellular location">
    <subcellularLocation>
        <location evidence="1 12">Cell outer membrane</location>
        <topology evidence="1 12">Multi-pass membrane protein</topology>
    </subcellularLocation>
</comment>
<evidence type="ECO:0000256" key="14">
    <source>
        <dbReference type="RuleBase" id="RU003357"/>
    </source>
</evidence>
<dbReference type="InterPro" id="IPR012910">
    <property type="entry name" value="Plug_dom"/>
</dbReference>
<keyword evidence="8" id="KW-0406">Ion transport</keyword>
<keyword evidence="3 12" id="KW-1134">Transmembrane beta strand</keyword>
<feature type="chain" id="PRO_5046385550" evidence="15">
    <location>
        <begin position="32"/>
        <end position="809"/>
    </location>
</feature>
<dbReference type="InterPro" id="IPR000531">
    <property type="entry name" value="Beta-barrel_TonB"/>
</dbReference>
<dbReference type="Pfam" id="PF07660">
    <property type="entry name" value="STN"/>
    <property type="match status" value="1"/>
</dbReference>
<dbReference type="Gene3D" id="3.55.50.30">
    <property type="match status" value="1"/>
</dbReference>
<evidence type="ECO:0000256" key="1">
    <source>
        <dbReference type="ARBA" id="ARBA00004571"/>
    </source>
</evidence>
<dbReference type="RefSeq" id="WP_208316594.1">
    <property type="nucleotide sequence ID" value="NZ_JAELYA010000011.1"/>
</dbReference>
<dbReference type="InterPro" id="IPR039426">
    <property type="entry name" value="TonB-dep_rcpt-like"/>
</dbReference>
<feature type="signal peptide" evidence="15">
    <location>
        <begin position="1"/>
        <end position="31"/>
    </location>
</feature>
<keyword evidence="17" id="KW-0675">Receptor</keyword>
<protein>
    <submittedName>
        <fullName evidence="17">TonB-dependent receptor</fullName>
    </submittedName>
</protein>
<dbReference type="Gene3D" id="2.40.170.20">
    <property type="entry name" value="TonB-dependent receptor, beta-barrel domain"/>
    <property type="match status" value="1"/>
</dbReference>
<dbReference type="Pfam" id="PF07715">
    <property type="entry name" value="Plug"/>
    <property type="match status" value="1"/>
</dbReference>
<dbReference type="PROSITE" id="PS52016">
    <property type="entry name" value="TONB_DEPENDENT_REC_3"/>
    <property type="match status" value="1"/>
</dbReference>
<dbReference type="SMART" id="SM00965">
    <property type="entry name" value="STN"/>
    <property type="match status" value="1"/>
</dbReference>
<evidence type="ECO:0000256" key="8">
    <source>
        <dbReference type="ARBA" id="ARBA00023065"/>
    </source>
</evidence>
<keyword evidence="7" id="KW-0408">Iron</keyword>
<organism evidence="17 18">
    <name type="scientific">Pseudomonas schmalbachii</name>
    <dbReference type="NCBI Taxonomy" id="2816993"/>
    <lineage>
        <taxon>Bacteria</taxon>
        <taxon>Pseudomonadati</taxon>
        <taxon>Pseudomonadota</taxon>
        <taxon>Gammaproteobacteria</taxon>
        <taxon>Pseudomonadales</taxon>
        <taxon>Pseudomonadaceae</taxon>
        <taxon>Pseudomonas</taxon>
    </lineage>
</organism>
<evidence type="ECO:0000256" key="12">
    <source>
        <dbReference type="PROSITE-ProRule" id="PRU01360"/>
    </source>
</evidence>
<evidence type="ECO:0000313" key="18">
    <source>
        <dbReference type="Proteomes" id="UP000669060"/>
    </source>
</evidence>
<keyword evidence="5 12" id="KW-0812">Transmembrane</keyword>
<evidence type="ECO:0000256" key="3">
    <source>
        <dbReference type="ARBA" id="ARBA00022452"/>
    </source>
</evidence>
<dbReference type="InterPro" id="IPR011662">
    <property type="entry name" value="Secretin/TonB_short_N"/>
</dbReference>
<dbReference type="CDD" id="cd01347">
    <property type="entry name" value="ligand_gated_channel"/>
    <property type="match status" value="1"/>
</dbReference>
<evidence type="ECO:0000256" key="2">
    <source>
        <dbReference type="ARBA" id="ARBA00022448"/>
    </source>
</evidence>
<evidence type="ECO:0000256" key="5">
    <source>
        <dbReference type="ARBA" id="ARBA00022692"/>
    </source>
</evidence>
<evidence type="ECO:0000256" key="11">
    <source>
        <dbReference type="ARBA" id="ARBA00023237"/>
    </source>
</evidence>
<keyword evidence="11 12" id="KW-0998">Cell outer membrane</keyword>
<keyword evidence="10 12" id="KW-0472">Membrane</keyword>
<evidence type="ECO:0000256" key="6">
    <source>
        <dbReference type="ARBA" id="ARBA00022729"/>
    </source>
</evidence>